<dbReference type="STRING" id="1447883.A0A2B7Z2X8"/>
<evidence type="ECO:0000313" key="2">
    <source>
        <dbReference type="Proteomes" id="UP000224634"/>
    </source>
</evidence>
<evidence type="ECO:0000313" key="1">
    <source>
        <dbReference type="EMBL" id="PGH27412.1"/>
    </source>
</evidence>
<reference evidence="1 2" key="1">
    <citation type="submission" date="2017-10" db="EMBL/GenBank/DDBJ databases">
        <title>Comparative genomics in systemic dimorphic fungi from Ajellomycetaceae.</title>
        <authorList>
            <person name="Munoz J.F."/>
            <person name="Mcewen J.G."/>
            <person name="Clay O.K."/>
            <person name="Cuomo C.A."/>
        </authorList>
    </citation>
    <scope>NUCLEOTIDE SEQUENCE [LARGE SCALE GENOMIC DNA]</scope>
    <source>
        <strain evidence="1 2">UAMH7299</strain>
    </source>
</reference>
<protein>
    <recommendedName>
        <fullName evidence="3">Decapping nuclease</fullName>
    </recommendedName>
</protein>
<dbReference type="PANTHER" id="PTHR35179:SF2">
    <property type="entry name" value="START DOMAIN-CONTAINING PROTEIN"/>
    <property type="match status" value="1"/>
</dbReference>
<dbReference type="Proteomes" id="UP000224634">
    <property type="component" value="Unassembled WGS sequence"/>
</dbReference>
<dbReference type="AlphaFoldDB" id="A0A2B7Z2X8"/>
<dbReference type="PANTHER" id="PTHR35179">
    <property type="entry name" value="PROTEIN CBG02620"/>
    <property type="match status" value="1"/>
</dbReference>
<gene>
    <name evidence="1" type="ORF">AJ80_00890</name>
</gene>
<accession>A0A2B7Z2X8</accession>
<sequence length="342" mass="38611">MPSTPLLKGLRGLLGEIPLESIQKKPDASTVPEDLTTLSSYNLLPKHKRTIVVPGFPSVWAPATEPKKIKQDAGSFVMDPNHIDLVTDRRNLRLLLAFFGGSKSALRIDVEVVRSIVLFSCWTPKGTRFVKEFAGYGHEFEKASTWKPHDVRESVMHNRVIRYVLGGVKIIVRFEVDACIGSQRDIPRTMTMSDKYHTPTSYTVLTGGYLVEPSRIVEIKTGPVGKKLETSKNVAQLWFSQTPMLCTGHYDRNGDFLEATERDLMREGKLAEWEKANRKKLRKLVRVIEMIAEMVRAAPPDKYALVLHRGESVLKIHKVTNQHDKGIPEDLLAMWKSEPAVT</sequence>
<evidence type="ECO:0008006" key="3">
    <source>
        <dbReference type="Google" id="ProtNLM"/>
    </source>
</evidence>
<organism evidence="1 2">
    <name type="scientific">Polytolypa hystricis (strain UAMH7299)</name>
    <dbReference type="NCBI Taxonomy" id="1447883"/>
    <lineage>
        <taxon>Eukaryota</taxon>
        <taxon>Fungi</taxon>
        <taxon>Dikarya</taxon>
        <taxon>Ascomycota</taxon>
        <taxon>Pezizomycotina</taxon>
        <taxon>Eurotiomycetes</taxon>
        <taxon>Eurotiomycetidae</taxon>
        <taxon>Onygenales</taxon>
        <taxon>Onygenales incertae sedis</taxon>
        <taxon>Polytolypa</taxon>
    </lineage>
</organism>
<proteinExistence type="predicted"/>
<comment type="caution">
    <text evidence="1">The sequence shown here is derived from an EMBL/GenBank/DDBJ whole genome shotgun (WGS) entry which is preliminary data.</text>
</comment>
<keyword evidence="2" id="KW-1185">Reference proteome</keyword>
<name>A0A2B7Z2X8_POLH7</name>
<dbReference type="EMBL" id="PDNA01000007">
    <property type="protein sequence ID" value="PGH27412.1"/>
    <property type="molecule type" value="Genomic_DNA"/>
</dbReference>
<dbReference type="OrthoDB" id="5393654at2759"/>